<dbReference type="InterPro" id="IPR021858">
    <property type="entry name" value="Fun_TF"/>
</dbReference>
<keyword evidence="2" id="KW-1185">Reference proteome</keyword>
<gene>
    <name evidence="1" type="ORF">A1O9_09645</name>
</gene>
<dbReference type="AlphaFoldDB" id="A0A072P5B1"/>
<protein>
    <recommendedName>
        <fullName evidence="3">Transcription factor domain-containing protein</fullName>
    </recommendedName>
</protein>
<dbReference type="Pfam" id="PF11951">
    <property type="entry name" value="Fungal_trans_2"/>
    <property type="match status" value="1"/>
</dbReference>
<dbReference type="HOGENOM" id="CLU_021916_1_0_1"/>
<sequence>MHFITPSVFQYAAALPDHVRLSFVCMTLSHRINQASNNFQSRSLTRRFYHCRGLVIRSLNEDLTLDHRLKGDAIIAGIVGLLLLDNTTSPASDLRMTGSHLEDVEALVKRYGDRNFAFQMCPPSLFTKIVAINHLRWQATTVEATESHGLSKRAYNTLDSVDKFSPEEWAAAKPASSKKWTIIGRAFQAAVALYCISSLQSVSILPHSQSLRARCTAHGQLLYLLLKDALVDPPLKRAMLWPLALLGMEAVTGSATMRNFVKNQLTELSREFGTHVPLTTRGVLERFWESGETRWDSCFDKPYICAAQIAVDFGGLV</sequence>
<dbReference type="GeneID" id="25284553"/>
<dbReference type="VEuPathDB" id="FungiDB:A1O9_09645"/>
<dbReference type="EMBL" id="AMGV01000010">
    <property type="protein sequence ID" value="KEF54478.1"/>
    <property type="molecule type" value="Genomic_DNA"/>
</dbReference>
<evidence type="ECO:0008006" key="3">
    <source>
        <dbReference type="Google" id="ProtNLM"/>
    </source>
</evidence>
<proteinExistence type="predicted"/>
<accession>A0A072P5B1</accession>
<name>A0A072P5B1_9EURO</name>
<dbReference type="RefSeq" id="XP_013257068.1">
    <property type="nucleotide sequence ID" value="XM_013401614.1"/>
</dbReference>
<evidence type="ECO:0000313" key="1">
    <source>
        <dbReference type="EMBL" id="KEF54478.1"/>
    </source>
</evidence>
<reference evidence="1 2" key="1">
    <citation type="submission" date="2013-03" db="EMBL/GenBank/DDBJ databases">
        <title>The Genome Sequence of Exophiala aquamarina CBS 119918.</title>
        <authorList>
            <consortium name="The Broad Institute Genomics Platform"/>
            <person name="Cuomo C."/>
            <person name="de Hoog S."/>
            <person name="Gorbushina A."/>
            <person name="Walker B."/>
            <person name="Young S.K."/>
            <person name="Zeng Q."/>
            <person name="Gargeya S."/>
            <person name="Fitzgerald M."/>
            <person name="Haas B."/>
            <person name="Abouelleil A."/>
            <person name="Allen A.W."/>
            <person name="Alvarado L."/>
            <person name="Arachchi H.M."/>
            <person name="Berlin A.M."/>
            <person name="Chapman S.B."/>
            <person name="Gainer-Dewar J."/>
            <person name="Goldberg J."/>
            <person name="Griggs A."/>
            <person name="Gujja S."/>
            <person name="Hansen M."/>
            <person name="Howarth C."/>
            <person name="Imamovic A."/>
            <person name="Ireland A."/>
            <person name="Larimer J."/>
            <person name="McCowan C."/>
            <person name="Murphy C."/>
            <person name="Pearson M."/>
            <person name="Poon T.W."/>
            <person name="Priest M."/>
            <person name="Roberts A."/>
            <person name="Saif S."/>
            <person name="Shea T."/>
            <person name="Sisk P."/>
            <person name="Sykes S."/>
            <person name="Wortman J."/>
            <person name="Nusbaum C."/>
            <person name="Birren B."/>
        </authorList>
    </citation>
    <scope>NUCLEOTIDE SEQUENCE [LARGE SCALE GENOMIC DNA]</scope>
    <source>
        <strain evidence="1 2">CBS 119918</strain>
    </source>
</reference>
<dbReference type="OrthoDB" id="4115141at2759"/>
<evidence type="ECO:0000313" key="2">
    <source>
        <dbReference type="Proteomes" id="UP000027920"/>
    </source>
</evidence>
<dbReference type="Proteomes" id="UP000027920">
    <property type="component" value="Unassembled WGS sequence"/>
</dbReference>
<comment type="caution">
    <text evidence="1">The sequence shown here is derived from an EMBL/GenBank/DDBJ whole genome shotgun (WGS) entry which is preliminary data.</text>
</comment>
<organism evidence="1 2">
    <name type="scientific">Exophiala aquamarina CBS 119918</name>
    <dbReference type="NCBI Taxonomy" id="1182545"/>
    <lineage>
        <taxon>Eukaryota</taxon>
        <taxon>Fungi</taxon>
        <taxon>Dikarya</taxon>
        <taxon>Ascomycota</taxon>
        <taxon>Pezizomycotina</taxon>
        <taxon>Eurotiomycetes</taxon>
        <taxon>Chaetothyriomycetidae</taxon>
        <taxon>Chaetothyriales</taxon>
        <taxon>Herpotrichiellaceae</taxon>
        <taxon>Exophiala</taxon>
    </lineage>
</organism>